<dbReference type="Pfam" id="PF08547">
    <property type="entry name" value="CIA30"/>
    <property type="match status" value="1"/>
</dbReference>
<dbReference type="Proteomes" id="UP001165396">
    <property type="component" value="Unassembled WGS sequence"/>
</dbReference>
<dbReference type="SUPFAM" id="SSF49785">
    <property type="entry name" value="Galactose-binding domain-like"/>
    <property type="match status" value="1"/>
</dbReference>
<keyword evidence="4" id="KW-1185">Reference proteome</keyword>
<name>A0ABT1YZB0_9RHOB</name>
<protein>
    <submittedName>
        <fullName evidence="3">CIA30 family protein</fullName>
    </submittedName>
</protein>
<sequence>MMELDPNWEYVADSVMGGVSRGQAGRAEVAGRRAMRLTGQVSTDNGGGFIQMAFDLAQDARGFTGIELDICGNGACYDLRLRTTELTRAWQSFRTGFTAPSGWTTIKVPFDTLEAYRTDATFAASQLRRVGVVAVGREFSVDVAVSGVRLF</sequence>
<dbReference type="PANTHER" id="PTHR13194:SF19">
    <property type="entry name" value="NAD(P)-BINDING ROSSMANN-FOLD SUPERFAMILY PROTEIN"/>
    <property type="match status" value="1"/>
</dbReference>
<evidence type="ECO:0000313" key="3">
    <source>
        <dbReference type="EMBL" id="MCR8826227.1"/>
    </source>
</evidence>
<dbReference type="EMBL" id="JANKJG010000003">
    <property type="protein sequence ID" value="MCR8826227.1"/>
    <property type="molecule type" value="Genomic_DNA"/>
</dbReference>
<dbReference type="RefSeq" id="WP_258293909.1">
    <property type="nucleotide sequence ID" value="NZ_JANKJG010000003.1"/>
</dbReference>
<dbReference type="InterPro" id="IPR008979">
    <property type="entry name" value="Galactose-bd-like_sf"/>
</dbReference>
<feature type="domain" description="NADH:ubiquinone oxidoreductase intermediate-associated protein 30" evidence="2">
    <location>
        <begin position="6"/>
        <end position="127"/>
    </location>
</feature>
<reference evidence="3" key="1">
    <citation type="submission" date="2022-07" db="EMBL/GenBank/DDBJ databases">
        <title>Pseudosulfitobacter sp. strain AP-MA-4, whole genome sequence.</title>
        <authorList>
            <person name="Jiang Y."/>
        </authorList>
    </citation>
    <scope>NUCLEOTIDE SEQUENCE</scope>
    <source>
        <strain evidence="3">AP-MA-4</strain>
    </source>
</reference>
<dbReference type="InterPro" id="IPR039131">
    <property type="entry name" value="NDUFAF1"/>
</dbReference>
<evidence type="ECO:0000259" key="2">
    <source>
        <dbReference type="Pfam" id="PF08547"/>
    </source>
</evidence>
<comment type="similarity">
    <text evidence="1">Belongs to the CIA30 family.</text>
</comment>
<proteinExistence type="inferred from homology"/>
<dbReference type="InterPro" id="IPR013857">
    <property type="entry name" value="NADH-UbQ_OxRdtase-assoc_prot30"/>
</dbReference>
<organism evidence="3 4">
    <name type="scientific">Pseudosulfitobacter koreensis</name>
    <dbReference type="NCBI Taxonomy" id="2968472"/>
    <lineage>
        <taxon>Bacteria</taxon>
        <taxon>Pseudomonadati</taxon>
        <taxon>Pseudomonadota</taxon>
        <taxon>Alphaproteobacteria</taxon>
        <taxon>Rhodobacterales</taxon>
        <taxon>Roseobacteraceae</taxon>
        <taxon>Pseudosulfitobacter</taxon>
    </lineage>
</organism>
<accession>A0ABT1YZB0</accession>
<gene>
    <name evidence="3" type="ORF">NTA49_06720</name>
</gene>
<dbReference type="PANTHER" id="PTHR13194">
    <property type="entry name" value="COMPLEX I INTERMEDIATE-ASSOCIATED PROTEIN 30"/>
    <property type="match status" value="1"/>
</dbReference>
<evidence type="ECO:0000313" key="4">
    <source>
        <dbReference type="Proteomes" id="UP001165396"/>
    </source>
</evidence>
<comment type="caution">
    <text evidence="3">The sequence shown here is derived from an EMBL/GenBank/DDBJ whole genome shotgun (WGS) entry which is preliminary data.</text>
</comment>
<evidence type="ECO:0000256" key="1">
    <source>
        <dbReference type="ARBA" id="ARBA00007884"/>
    </source>
</evidence>